<evidence type="ECO:0000256" key="2">
    <source>
        <dbReference type="ARBA" id="ARBA00023445"/>
    </source>
</evidence>
<keyword evidence="1" id="KW-0560">Oxidoreductase</keyword>
<dbReference type="Pfam" id="PF01073">
    <property type="entry name" value="3Beta_HSD"/>
    <property type="match status" value="1"/>
</dbReference>
<accession>A0A507BAN7</accession>
<comment type="similarity">
    <text evidence="2">Belongs to the NAD(P)-dependent epimerase/dehydratase family. Dihydroflavonol-4-reductase subfamily.</text>
</comment>
<evidence type="ECO:0000259" key="3">
    <source>
        <dbReference type="Pfam" id="PF01073"/>
    </source>
</evidence>
<comment type="caution">
    <text evidence="4">The sequence shown here is derived from an EMBL/GenBank/DDBJ whole genome shotgun (WGS) entry which is preliminary data.</text>
</comment>
<protein>
    <recommendedName>
        <fullName evidence="3">3-beta hydroxysteroid dehydrogenase/isomerase domain-containing protein</fullName>
    </recommendedName>
</protein>
<dbReference type="InterPro" id="IPR036291">
    <property type="entry name" value="NAD(P)-bd_dom_sf"/>
</dbReference>
<sequence length="359" mass="38561">MHQPSSTSVKGTETVLVTGGSGFLAGHLIAKLITDGYTVRATIRSSSKEAGARQAVLDAGVDTADRLTFLVADLTVDDGWPEAMQGCTFVHHVASPFPSSDPKNEDEVIRPAKEGTLRVLMFARNAGVKRVIMTSSFAAIGYGHKSKHSFNEEDWSVIDGEVAVPAYHKSKTLAEKAAWDFIGEGQSLELCVINATGIFGPVLSPDLSSSIQIVKNMLTGGMAACPQLYFGVVDVRDAAYLHVLAMLKPEAKGQRIIATSDGGPTSMIGIANIIRRGRPQYARRVPTRELPNFVVRTAALFSPAFRRLLPGLGVSKQIDNSKAISMGWNPRSIEECICDTVDSLVRYKIVEVGGEESGV</sequence>
<dbReference type="Gene3D" id="3.40.50.720">
    <property type="entry name" value="NAD(P)-binding Rossmann-like Domain"/>
    <property type="match status" value="1"/>
</dbReference>
<dbReference type="FunFam" id="3.40.50.720:FF:000336">
    <property type="entry name" value="Aldehyde reductase"/>
    <property type="match status" value="1"/>
</dbReference>
<dbReference type="InParanoid" id="A0A507BAN7"/>
<dbReference type="GO" id="GO:0016616">
    <property type="term" value="F:oxidoreductase activity, acting on the CH-OH group of donors, NAD or NADP as acceptor"/>
    <property type="evidence" value="ECO:0007669"/>
    <property type="project" value="InterPro"/>
</dbReference>
<gene>
    <name evidence="4" type="ORF">E0L32_003935</name>
</gene>
<organism evidence="4 5">
    <name type="scientific">Thyridium curvatum</name>
    <dbReference type="NCBI Taxonomy" id="1093900"/>
    <lineage>
        <taxon>Eukaryota</taxon>
        <taxon>Fungi</taxon>
        <taxon>Dikarya</taxon>
        <taxon>Ascomycota</taxon>
        <taxon>Pezizomycotina</taxon>
        <taxon>Sordariomycetes</taxon>
        <taxon>Sordariomycetidae</taxon>
        <taxon>Thyridiales</taxon>
        <taxon>Thyridiaceae</taxon>
        <taxon>Thyridium</taxon>
    </lineage>
</organism>
<dbReference type="InterPro" id="IPR050425">
    <property type="entry name" value="NAD(P)_dehydrat-like"/>
</dbReference>
<dbReference type="PANTHER" id="PTHR10366">
    <property type="entry name" value="NAD DEPENDENT EPIMERASE/DEHYDRATASE"/>
    <property type="match status" value="1"/>
</dbReference>
<dbReference type="InterPro" id="IPR002225">
    <property type="entry name" value="3Beta_OHSteriod_DH/Estase"/>
</dbReference>
<keyword evidence="5" id="KW-1185">Reference proteome</keyword>
<feature type="domain" description="3-beta hydroxysteroid dehydrogenase/isomerase" evidence="3">
    <location>
        <begin position="16"/>
        <end position="247"/>
    </location>
</feature>
<evidence type="ECO:0000256" key="1">
    <source>
        <dbReference type="ARBA" id="ARBA00023002"/>
    </source>
</evidence>
<dbReference type="AlphaFoldDB" id="A0A507BAN7"/>
<dbReference type="PANTHER" id="PTHR10366:SF564">
    <property type="entry name" value="STEROL-4-ALPHA-CARBOXYLATE 3-DEHYDROGENASE, DECARBOXYLATING"/>
    <property type="match status" value="1"/>
</dbReference>
<dbReference type="CDD" id="cd05227">
    <property type="entry name" value="AR_SDR_e"/>
    <property type="match status" value="1"/>
</dbReference>
<dbReference type="OrthoDB" id="2735536at2759"/>
<evidence type="ECO:0000313" key="5">
    <source>
        <dbReference type="Proteomes" id="UP000319257"/>
    </source>
</evidence>
<evidence type="ECO:0000313" key="4">
    <source>
        <dbReference type="EMBL" id="TPX16286.1"/>
    </source>
</evidence>
<dbReference type="EMBL" id="SKBQ01000018">
    <property type="protein sequence ID" value="TPX16286.1"/>
    <property type="molecule type" value="Genomic_DNA"/>
</dbReference>
<name>A0A507BAN7_9PEZI</name>
<dbReference type="Proteomes" id="UP000319257">
    <property type="component" value="Unassembled WGS sequence"/>
</dbReference>
<dbReference type="SUPFAM" id="SSF51735">
    <property type="entry name" value="NAD(P)-binding Rossmann-fold domains"/>
    <property type="match status" value="1"/>
</dbReference>
<dbReference type="GO" id="GO:0006694">
    <property type="term" value="P:steroid biosynthetic process"/>
    <property type="evidence" value="ECO:0007669"/>
    <property type="project" value="InterPro"/>
</dbReference>
<dbReference type="GeneID" id="41971382"/>
<proteinExistence type="inferred from homology"/>
<reference evidence="4 5" key="1">
    <citation type="submission" date="2019-06" db="EMBL/GenBank/DDBJ databases">
        <title>Draft genome sequence of the filamentous fungus Phialemoniopsis curvata isolated from diesel fuel.</title>
        <authorList>
            <person name="Varaljay V.A."/>
            <person name="Lyon W.J."/>
            <person name="Crouch A.L."/>
            <person name="Drake C.E."/>
            <person name="Hollomon J.M."/>
            <person name="Nadeau L.J."/>
            <person name="Nunn H.S."/>
            <person name="Stevenson B.S."/>
            <person name="Bojanowski C.L."/>
            <person name="Crookes-Goodson W.J."/>
        </authorList>
    </citation>
    <scope>NUCLEOTIDE SEQUENCE [LARGE SCALE GENOMIC DNA]</scope>
    <source>
        <strain evidence="4 5">D216</strain>
    </source>
</reference>
<dbReference type="RefSeq" id="XP_030997997.1">
    <property type="nucleotide sequence ID" value="XM_031138289.1"/>
</dbReference>
<dbReference type="STRING" id="1093900.A0A507BAN7"/>